<protein>
    <submittedName>
        <fullName evidence="1">Uncharacterized protein</fullName>
    </submittedName>
</protein>
<dbReference type="AlphaFoldDB" id="A0A1J4K2M5"/>
<sequence length="195" mass="22019">MRKGRTPKKVLKTIFFTHADGTVTSYPLKELKHVGKMERSPRIDYTKLTGFSTMHINAKKKKENTDTTPSSPEFNYTTSLVQDFPQISLQSLENCGNSLFETSEQPILTDNDMTLQTETSYFYANDDSLLTLAEGSDNYIISQGDNTSNCFTIDENADQTIDLDGSQYALTEQSISELSNELLVPYEENDDFFSL</sequence>
<name>A0A1J4K2M5_9EUKA</name>
<gene>
    <name evidence="1" type="ORF">TRFO_06044</name>
</gene>
<evidence type="ECO:0000313" key="2">
    <source>
        <dbReference type="Proteomes" id="UP000179807"/>
    </source>
</evidence>
<accession>A0A1J4K2M5</accession>
<comment type="caution">
    <text evidence="1">The sequence shown here is derived from an EMBL/GenBank/DDBJ whole genome shotgun (WGS) entry which is preliminary data.</text>
</comment>
<dbReference type="EMBL" id="MLAK01000771">
    <property type="protein sequence ID" value="OHT05056.1"/>
    <property type="molecule type" value="Genomic_DNA"/>
</dbReference>
<proteinExistence type="predicted"/>
<dbReference type="RefSeq" id="XP_068358192.1">
    <property type="nucleotide sequence ID" value="XM_068492857.1"/>
</dbReference>
<dbReference type="GeneID" id="94827561"/>
<evidence type="ECO:0000313" key="1">
    <source>
        <dbReference type="EMBL" id="OHT05056.1"/>
    </source>
</evidence>
<keyword evidence="2" id="KW-1185">Reference proteome</keyword>
<organism evidence="1 2">
    <name type="scientific">Tritrichomonas foetus</name>
    <dbReference type="NCBI Taxonomy" id="1144522"/>
    <lineage>
        <taxon>Eukaryota</taxon>
        <taxon>Metamonada</taxon>
        <taxon>Parabasalia</taxon>
        <taxon>Tritrichomonadida</taxon>
        <taxon>Tritrichomonadidae</taxon>
        <taxon>Tritrichomonas</taxon>
    </lineage>
</organism>
<reference evidence="1" key="1">
    <citation type="submission" date="2016-10" db="EMBL/GenBank/DDBJ databases">
        <authorList>
            <person name="Benchimol M."/>
            <person name="Almeida L.G."/>
            <person name="Vasconcelos A.T."/>
            <person name="Perreira-Neves A."/>
            <person name="Rosa I.A."/>
            <person name="Tasca T."/>
            <person name="Bogo M.R."/>
            <person name="de Souza W."/>
        </authorList>
    </citation>
    <scope>NUCLEOTIDE SEQUENCE [LARGE SCALE GENOMIC DNA]</scope>
    <source>
        <strain evidence="1">K</strain>
    </source>
</reference>
<dbReference type="VEuPathDB" id="TrichDB:TRFO_06044"/>
<dbReference type="Proteomes" id="UP000179807">
    <property type="component" value="Unassembled WGS sequence"/>
</dbReference>